<feature type="transmembrane region" description="Helical" evidence="1">
    <location>
        <begin position="16"/>
        <end position="37"/>
    </location>
</feature>
<dbReference type="AlphaFoldDB" id="A0A2M7MET2"/>
<dbReference type="PANTHER" id="PTHR33490">
    <property type="entry name" value="BLR5614 PROTEIN-RELATED"/>
    <property type="match status" value="1"/>
</dbReference>
<evidence type="ECO:0000313" key="4">
    <source>
        <dbReference type="Proteomes" id="UP000230064"/>
    </source>
</evidence>
<dbReference type="Pfam" id="PF01841">
    <property type="entry name" value="Transglut_core"/>
    <property type="match status" value="1"/>
</dbReference>
<dbReference type="InterPro" id="IPR038765">
    <property type="entry name" value="Papain-like_cys_pep_sf"/>
</dbReference>
<evidence type="ECO:0000313" key="3">
    <source>
        <dbReference type="EMBL" id="PIX88092.1"/>
    </source>
</evidence>
<reference evidence="4" key="1">
    <citation type="submission" date="2017-09" db="EMBL/GenBank/DDBJ databases">
        <title>Depth-based differentiation of microbial function through sediment-hosted aquifers and enrichment of novel symbionts in the deep terrestrial subsurface.</title>
        <authorList>
            <person name="Probst A.J."/>
            <person name="Ladd B."/>
            <person name="Jarett J.K."/>
            <person name="Geller-Mcgrath D.E."/>
            <person name="Sieber C.M.K."/>
            <person name="Emerson J.B."/>
            <person name="Anantharaman K."/>
            <person name="Thomas B.C."/>
            <person name="Malmstrom R."/>
            <person name="Stieglmeier M."/>
            <person name="Klingl A."/>
            <person name="Woyke T."/>
            <person name="Ryan C.M."/>
            <person name="Banfield J.F."/>
        </authorList>
    </citation>
    <scope>NUCLEOTIDE SEQUENCE [LARGE SCALE GENOMIC DNA]</scope>
</reference>
<evidence type="ECO:0000256" key="1">
    <source>
        <dbReference type="SAM" id="Phobius"/>
    </source>
</evidence>
<name>A0A2M7MET2_9BACT</name>
<protein>
    <recommendedName>
        <fullName evidence="2">Transglutaminase-like domain-containing protein</fullName>
    </recommendedName>
</protein>
<dbReference type="SMART" id="SM00460">
    <property type="entry name" value="TGc"/>
    <property type="match status" value="1"/>
</dbReference>
<comment type="caution">
    <text evidence="3">The sequence shown here is derived from an EMBL/GenBank/DDBJ whole genome shotgun (WGS) entry which is preliminary data.</text>
</comment>
<keyword evidence="1" id="KW-1133">Transmembrane helix</keyword>
<keyword evidence="1" id="KW-0472">Membrane</keyword>
<proteinExistence type="predicted"/>
<dbReference type="Proteomes" id="UP000230064">
    <property type="component" value="Unassembled WGS sequence"/>
</dbReference>
<gene>
    <name evidence="3" type="ORF">COZ30_01865</name>
</gene>
<keyword evidence="1" id="KW-0812">Transmembrane</keyword>
<feature type="domain" description="Transglutaminase-like" evidence="2">
    <location>
        <begin position="112"/>
        <end position="174"/>
    </location>
</feature>
<dbReference type="Gene3D" id="3.10.620.30">
    <property type="match status" value="1"/>
</dbReference>
<sequence>MKKARKKGRRDKSRKFYFLITALAIVIVGSLMGWLLLAQEEKSISTLKEPTKAQLVLLEKVYNEFRNFQYIPDVFPMEWEGYWRERFERLCGRKLDLEITVETDYYQIPSETLKRRGGDCEDLAILFVSIAKNLGISARAVSGSYQGPRDPKPLNHHWTEIYYRGKWQIVDPTLLVIRKKGIPFKKFIDNPEEYPTIIRIYCKYDDKVIEGILPRERAEAEKERVKKEAFDFLQNVFRNKRQREPSEIELKEISLISEDLFKKGWAVVQAGYPEDPRTLIQPDNPEVKSWIEKIKSSSKG</sequence>
<dbReference type="SUPFAM" id="SSF54001">
    <property type="entry name" value="Cysteine proteinases"/>
    <property type="match status" value="1"/>
</dbReference>
<evidence type="ECO:0000259" key="2">
    <source>
        <dbReference type="SMART" id="SM00460"/>
    </source>
</evidence>
<organism evidence="3 4">
    <name type="scientific">Candidatus Nealsonbacteria bacterium CG_4_10_14_3_um_filter_36_16</name>
    <dbReference type="NCBI Taxonomy" id="1974685"/>
    <lineage>
        <taxon>Bacteria</taxon>
        <taxon>Candidatus Nealsoniibacteriota</taxon>
    </lineage>
</organism>
<accession>A0A2M7MET2</accession>
<dbReference type="EMBL" id="PFJR01000045">
    <property type="protein sequence ID" value="PIX88092.1"/>
    <property type="molecule type" value="Genomic_DNA"/>
</dbReference>
<dbReference type="InterPro" id="IPR002931">
    <property type="entry name" value="Transglutaminase-like"/>
</dbReference>